<reference evidence="1 2" key="1">
    <citation type="journal article" date="2016" name="Genome Announc.">
        <title>Complete Genome and Plasmid Sequences for Rhodococcus fascians D188 and Draft Sequences for Rhodococcus Isolates PBTS 1 and PBTS 2.</title>
        <authorList>
            <person name="Stamler R.A."/>
            <person name="Vereecke D."/>
            <person name="Zhang Y."/>
            <person name="Schilkey F."/>
            <person name="Devitt N."/>
            <person name="Randall J.J."/>
        </authorList>
    </citation>
    <scope>NUCLEOTIDE SEQUENCE [LARGE SCALE GENOMIC DNA]</scope>
    <source>
        <strain evidence="1 2">PBTS2</strain>
    </source>
</reference>
<keyword evidence="2" id="KW-1185">Reference proteome</keyword>
<reference evidence="2" key="2">
    <citation type="submission" date="2016-04" db="EMBL/GenBank/DDBJ databases">
        <title>Complete Genome and Plasmid Sequences for Rhodococcus fascians D188 and Draft Sequences for Rhodococcus spp. Isolates PBTS 1 and PBTS 2.</title>
        <authorList>
            <person name="Stamer R."/>
            <person name="Vereecke D."/>
            <person name="Zhang Y."/>
            <person name="Schilkey F."/>
            <person name="Devitt N."/>
            <person name="Randall J."/>
        </authorList>
    </citation>
    <scope>NUCLEOTIDE SEQUENCE [LARGE SCALE GENOMIC DNA]</scope>
    <source>
        <strain evidence="2">PBTS2</strain>
    </source>
</reference>
<evidence type="ECO:0000313" key="2">
    <source>
        <dbReference type="Proteomes" id="UP000076038"/>
    </source>
</evidence>
<sequence>MIITGLFFAEYARVSEDMLDILGGVWDTCTVPRDTRMLECRLVALLQTGPDDIGKDFPATLEVLDATGEHIVNQRGLQIPGAGFTGENRFWFLPMQMVFRNEGRHNFILSAGGATASVGLRIAFG</sequence>
<protein>
    <submittedName>
        <fullName evidence="1">Uncharacterized protein</fullName>
    </submittedName>
</protein>
<organism evidence="1 2">
    <name type="scientific">Rhodococcoides fascians</name>
    <name type="common">Rhodococcus fascians</name>
    <dbReference type="NCBI Taxonomy" id="1828"/>
    <lineage>
        <taxon>Bacteria</taxon>
        <taxon>Bacillati</taxon>
        <taxon>Actinomycetota</taxon>
        <taxon>Actinomycetes</taxon>
        <taxon>Mycobacteriales</taxon>
        <taxon>Nocardiaceae</taxon>
        <taxon>Rhodococcoides</taxon>
    </lineage>
</organism>
<dbReference type="KEGG" id="rhs:A3Q41_04783"/>
<proteinExistence type="predicted"/>
<gene>
    <name evidence="1" type="ORF">A3Q41_04783</name>
</gene>
<name>A0A143QU06_RHOFA</name>
<dbReference type="AlphaFoldDB" id="A0A143QU06"/>
<dbReference type="Proteomes" id="UP000076038">
    <property type="component" value="Chromosome"/>
</dbReference>
<dbReference type="RefSeq" id="WP_063216776.1">
    <property type="nucleotide sequence ID" value="NZ_CP015220.1"/>
</dbReference>
<dbReference type="PATRIC" id="fig|1653479.3.peg.4837"/>
<evidence type="ECO:0000313" key="1">
    <source>
        <dbReference type="EMBL" id="AMY26047.1"/>
    </source>
</evidence>
<dbReference type="EMBL" id="CP015220">
    <property type="protein sequence ID" value="AMY26047.1"/>
    <property type="molecule type" value="Genomic_DNA"/>
</dbReference>
<dbReference type="OrthoDB" id="4460609at2"/>
<accession>A0A143QU06</accession>